<evidence type="ECO:0000313" key="3">
    <source>
        <dbReference type="Proteomes" id="UP001521785"/>
    </source>
</evidence>
<keyword evidence="1" id="KW-0472">Membrane</keyword>
<feature type="transmembrane region" description="Helical" evidence="1">
    <location>
        <begin position="123"/>
        <end position="147"/>
    </location>
</feature>
<keyword evidence="3" id="KW-1185">Reference proteome</keyword>
<accession>A0ABR3RE37</accession>
<protein>
    <recommendedName>
        <fullName evidence="4">MARVEL domain-containing protein</fullName>
    </recommendedName>
</protein>
<keyword evidence="1" id="KW-0812">Transmembrane</keyword>
<feature type="transmembrane region" description="Helical" evidence="1">
    <location>
        <begin position="35"/>
        <end position="56"/>
    </location>
</feature>
<sequence length="238" mass="27028">MDSTTKRQSLVDFDGLRKAHEQDSALKARIRRLRVISRVLALLISIAVFIPISLTLHKFLTTQNVYRDVTKDGVTTHRTAWAKDSKVWPTWMYFLVAGISVLLNFTIIFAYKFGVEKANKAATVATTFTWLVMLGNVVVWCVAAGLYRTEKDKDGKSNDLWGWTCSPAARAIQKEFAHEVDFDKFCKVQSISWYIGLAQVGAAVLTLVTYVFVFVRRSGKKSMKKRHSQMVGQYPTNY</sequence>
<feature type="transmembrane region" description="Helical" evidence="1">
    <location>
        <begin position="191"/>
        <end position="215"/>
    </location>
</feature>
<keyword evidence="1" id="KW-1133">Transmembrane helix</keyword>
<evidence type="ECO:0000313" key="2">
    <source>
        <dbReference type="EMBL" id="KAL1602706.1"/>
    </source>
</evidence>
<evidence type="ECO:0008006" key="4">
    <source>
        <dbReference type="Google" id="ProtNLM"/>
    </source>
</evidence>
<reference evidence="2 3" key="1">
    <citation type="submission" date="2024-02" db="EMBL/GenBank/DDBJ databases">
        <title>De novo assembly and annotation of 12 fungi associated with fruit tree decline syndrome in Ontario, Canada.</title>
        <authorList>
            <person name="Sulman M."/>
            <person name="Ellouze W."/>
            <person name="Ilyukhin E."/>
        </authorList>
    </citation>
    <scope>NUCLEOTIDE SEQUENCE [LARGE SCALE GENOMIC DNA]</scope>
    <source>
        <strain evidence="2 3">M42-189</strain>
    </source>
</reference>
<evidence type="ECO:0000256" key="1">
    <source>
        <dbReference type="SAM" id="Phobius"/>
    </source>
</evidence>
<dbReference type="EMBL" id="JAKJXO020000007">
    <property type="protein sequence ID" value="KAL1602706.1"/>
    <property type="molecule type" value="Genomic_DNA"/>
</dbReference>
<gene>
    <name evidence="2" type="ORF">SLS60_006127</name>
</gene>
<comment type="caution">
    <text evidence="2">The sequence shown here is derived from an EMBL/GenBank/DDBJ whole genome shotgun (WGS) entry which is preliminary data.</text>
</comment>
<dbReference type="PANTHER" id="PTHR42069">
    <property type="entry name" value="HYPHAL ANASTAMOSIS-8 PROTEIN"/>
    <property type="match status" value="1"/>
</dbReference>
<dbReference type="Proteomes" id="UP001521785">
    <property type="component" value="Unassembled WGS sequence"/>
</dbReference>
<proteinExistence type="predicted"/>
<dbReference type="PANTHER" id="PTHR42069:SF1">
    <property type="entry name" value="MARVEL DOMAIN-CONTAINING PROTEIN"/>
    <property type="match status" value="1"/>
</dbReference>
<feature type="transmembrane region" description="Helical" evidence="1">
    <location>
        <begin position="91"/>
        <end position="111"/>
    </location>
</feature>
<organism evidence="2 3">
    <name type="scientific">Paraconiothyrium brasiliense</name>
    <dbReference type="NCBI Taxonomy" id="300254"/>
    <lineage>
        <taxon>Eukaryota</taxon>
        <taxon>Fungi</taxon>
        <taxon>Dikarya</taxon>
        <taxon>Ascomycota</taxon>
        <taxon>Pezizomycotina</taxon>
        <taxon>Dothideomycetes</taxon>
        <taxon>Pleosporomycetidae</taxon>
        <taxon>Pleosporales</taxon>
        <taxon>Massarineae</taxon>
        <taxon>Didymosphaeriaceae</taxon>
        <taxon>Paraconiothyrium</taxon>
    </lineage>
</organism>
<name>A0ABR3RE37_9PLEO</name>